<dbReference type="RefSeq" id="XP_046117207.1">
    <property type="nucleotide sequence ID" value="XM_046257801.1"/>
</dbReference>
<dbReference type="GO" id="GO:2001256">
    <property type="term" value="P:regulation of store-operated calcium entry"/>
    <property type="evidence" value="ECO:0007669"/>
    <property type="project" value="InterPro"/>
</dbReference>
<evidence type="ECO:0000256" key="14">
    <source>
        <dbReference type="SAM" id="MobiDB-lite"/>
    </source>
</evidence>
<keyword evidence="4" id="KW-0813">Transport</keyword>
<evidence type="ECO:0000256" key="4">
    <source>
        <dbReference type="ARBA" id="ARBA00022448"/>
    </source>
</evidence>
<comment type="caution">
    <text evidence="17">The sequence shown here is derived from an EMBL/GenBank/DDBJ whole genome shotgun (WGS) entry which is preliminary data.</text>
</comment>
<evidence type="ECO:0000256" key="2">
    <source>
        <dbReference type="ARBA" id="ARBA00006833"/>
    </source>
</evidence>
<keyword evidence="5" id="KW-0109">Calcium transport</keyword>
<protein>
    <recommendedName>
        <fullName evidence="3">Store-operated calcium entry-associated regulatory factor</fullName>
    </recommendedName>
    <alternativeName>
        <fullName evidence="13">Transmembrane protein 66</fullName>
    </alternativeName>
</protein>
<evidence type="ECO:0000256" key="11">
    <source>
        <dbReference type="ARBA" id="ARBA00023065"/>
    </source>
</evidence>
<keyword evidence="7 16" id="KW-0732">Signal</keyword>
<organism evidence="17 18">
    <name type="scientific">Emericellopsis atlantica</name>
    <dbReference type="NCBI Taxonomy" id="2614577"/>
    <lineage>
        <taxon>Eukaryota</taxon>
        <taxon>Fungi</taxon>
        <taxon>Dikarya</taxon>
        <taxon>Ascomycota</taxon>
        <taxon>Pezizomycotina</taxon>
        <taxon>Sordariomycetes</taxon>
        <taxon>Hypocreomycetidae</taxon>
        <taxon>Hypocreales</taxon>
        <taxon>Bionectriaceae</taxon>
        <taxon>Emericellopsis</taxon>
    </lineage>
</organism>
<dbReference type="GO" id="GO:0005789">
    <property type="term" value="C:endoplasmic reticulum membrane"/>
    <property type="evidence" value="ECO:0007669"/>
    <property type="project" value="UniProtKB-SubCell"/>
</dbReference>
<comment type="subcellular location">
    <subcellularLocation>
        <location evidence="1">Endoplasmic reticulum membrane</location>
        <topology evidence="1">Single-pass type I membrane protein</topology>
    </subcellularLocation>
</comment>
<feature type="compositionally biased region" description="Low complexity" evidence="14">
    <location>
        <begin position="298"/>
        <end position="312"/>
    </location>
</feature>
<evidence type="ECO:0000313" key="18">
    <source>
        <dbReference type="Proteomes" id="UP000887229"/>
    </source>
</evidence>
<accession>A0A9P7ZJI8</accession>
<evidence type="ECO:0000256" key="8">
    <source>
        <dbReference type="ARBA" id="ARBA00022824"/>
    </source>
</evidence>
<comment type="similarity">
    <text evidence="2">Belongs to the SARAF family.</text>
</comment>
<evidence type="ECO:0000256" key="9">
    <source>
        <dbReference type="ARBA" id="ARBA00022837"/>
    </source>
</evidence>
<feature type="chain" id="PRO_5040390292" description="Store-operated calcium entry-associated regulatory factor" evidence="16">
    <location>
        <begin position="19"/>
        <end position="325"/>
    </location>
</feature>
<feature type="compositionally biased region" description="Gly residues" evidence="14">
    <location>
        <begin position="287"/>
        <end position="297"/>
    </location>
</feature>
<keyword evidence="8" id="KW-0256">Endoplasmic reticulum</keyword>
<dbReference type="Pfam" id="PF06682">
    <property type="entry name" value="SARAF"/>
    <property type="match status" value="1"/>
</dbReference>
<evidence type="ECO:0000256" key="15">
    <source>
        <dbReference type="SAM" id="Phobius"/>
    </source>
</evidence>
<evidence type="ECO:0000256" key="13">
    <source>
        <dbReference type="ARBA" id="ARBA00031116"/>
    </source>
</evidence>
<dbReference type="InterPro" id="IPR009567">
    <property type="entry name" value="SARAF"/>
</dbReference>
<proteinExistence type="inferred from homology"/>
<keyword evidence="12 15" id="KW-0472">Membrane</keyword>
<evidence type="ECO:0000256" key="16">
    <source>
        <dbReference type="SAM" id="SignalP"/>
    </source>
</evidence>
<dbReference type="GO" id="GO:0006816">
    <property type="term" value="P:calcium ion transport"/>
    <property type="evidence" value="ECO:0007669"/>
    <property type="project" value="UniProtKB-KW"/>
</dbReference>
<dbReference type="OrthoDB" id="20303at2759"/>
<reference evidence="17" key="1">
    <citation type="journal article" date="2021" name="IMA Fungus">
        <title>Genomic characterization of three marine fungi, including Emericellopsis atlantica sp. nov. with signatures of a generalist lifestyle and marine biomass degradation.</title>
        <authorList>
            <person name="Hagestad O.C."/>
            <person name="Hou L."/>
            <person name="Andersen J.H."/>
            <person name="Hansen E.H."/>
            <person name="Altermark B."/>
            <person name="Li C."/>
            <person name="Kuhnert E."/>
            <person name="Cox R.J."/>
            <person name="Crous P.W."/>
            <person name="Spatafora J.W."/>
            <person name="Lail K."/>
            <person name="Amirebrahimi M."/>
            <person name="Lipzen A."/>
            <person name="Pangilinan J."/>
            <person name="Andreopoulos W."/>
            <person name="Hayes R.D."/>
            <person name="Ng V."/>
            <person name="Grigoriev I.V."/>
            <person name="Jackson S.A."/>
            <person name="Sutton T.D.S."/>
            <person name="Dobson A.D.W."/>
            <person name="Rama T."/>
        </authorList>
    </citation>
    <scope>NUCLEOTIDE SEQUENCE</scope>
    <source>
        <strain evidence="17">TS7</strain>
    </source>
</reference>
<feature type="transmembrane region" description="Helical" evidence="15">
    <location>
        <begin position="157"/>
        <end position="175"/>
    </location>
</feature>
<gene>
    <name evidence="17" type="ORF">F5Z01DRAFT_161022</name>
</gene>
<keyword evidence="9" id="KW-0106">Calcium</keyword>
<name>A0A9P7ZJI8_9HYPO</name>
<keyword evidence="10 15" id="KW-1133">Transmembrane helix</keyword>
<keyword evidence="11" id="KW-0406">Ion transport</keyword>
<dbReference type="GeneID" id="70288704"/>
<dbReference type="PANTHER" id="PTHR15929">
    <property type="entry name" value="STORE-OPERATED CALCIUM ENTRY-ASSOCIATED REGULATORY FACTOR"/>
    <property type="match status" value="1"/>
</dbReference>
<evidence type="ECO:0000256" key="12">
    <source>
        <dbReference type="ARBA" id="ARBA00023136"/>
    </source>
</evidence>
<dbReference type="AlphaFoldDB" id="A0A9P7ZJI8"/>
<sequence>MQLASLVAALFCLAPADAASKPKAAILLSQVQSLTLRGHGAQTTHRRVPSAPQLKCLSHPSLCALVEPHLDVMRCQNMGSSYDEANVEWSCTATLPDEVRLGSTDVICEGYASSDDEYVLKGSCGVEYRVALTEAGEARYPDLVNKMQRGITGPSNMFGYLFCLLFVGIVCWMFYKAWTNTNARMGNTTRRRQRRAGRRFGGGGGGWGGDDDYGPGGGGGGFGADTDSDAPPPYPGSSSRKSAPSGRQQQGEGWRPGFWTGLAAGGAAAYAARGSSSRNNNNNNRRQGGGFFGGGGSSSSYASGSRSGPSGSTHESTGFGSTSRR</sequence>
<feature type="compositionally biased region" description="Polar residues" evidence="14">
    <location>
        <begin position="236"/>
        <end position="251"/>
    </location>
</feature>
<dbReference type="Proteomes" id="UP000887229">
    <property type="component" value="Unassembled WGS sequence"/>
</dbReference>
<feature type="region of interest" description="Disordered" evidence="14">
    <location>
        <begin position="187"/>
        <end position="325"/>
    </location>
</feature>
<feature type="signal peptide" evidence="16">
    <location>
        <begin position="1"/>
        <end position="18"/>
    </location>
</feature>
<keyword evidence="18" id="KW-1185">Reference proteome</keyword>
<keyword evidence="6 15" id="KW-0812">Transmembrane</keyword>
<evidence type="ECO:0000256" key="6">
    <source>
        <dbReference type="ARBA" id="ARBA00022692"/>
    </source>
</evidence>
<feature type="compositionally biased region" description="Polar residues" evidence="14">
    <location>
        <begin position="313"/>
        <end position="325"/>
    </location>
</feature>
<evidence type="ECO:0000256" key="5">
    <source>
        <dbReference type="ARBA" id="ARBA00022568"/>
    </source>
</evidence>
<evidence type="ECO:0000256" key="10">
    <source>
        <dbReference type="ARBA" id="ARBA00022989"/>
    </source>
</evidence>
<feature type="compositionally biased region" description="Gly residues" evidence="14">
    <location>
        <begin position="199"/>
        <end position="223"/>
    </location>
</feature>
<feature type="compositionally biased region" description="Low complexity" evidence="14">
    <location>
        <begin position="265"/>
        <end position="286"/>
    </location>
</feature>
<dbReference type="PANTHER" id="PTHR15929:SF0">
    <property type="entry name" value="STORE-OPERATED CALCIUM ENTRY-ASSOCIATED REGULATORY FACTOR"/>
    <property type="match status" value="1"/>
</dbReference>
<dbReference type="EMBL" id="MU251258">
    <property type="protein sequence ID" value="KAG9253283.1"/>
    <property type="molecule type" value="Genomic_DNA"/>
</dbReference>
<evidence type="ECO:0000256" key="3">
    <source>
        <dbReference type="ARBA" id="ARBA00016584"/>
    </source>
</evidence>
<evidence type="ECO:0000256" key="7">
    <source>
        <dbReference type="ARBA" id="ARBA00022729"/>
    </source>
</evidence>
<feature type="compositionally biased region" description="Basic residues" evidence="14">
    <location>
        <begin position="189"/>
        <end position="198"/>
    </location>
</feature>
<evidence type="ECO:0000313" key="17">
    <source>
        <dbReference type="EMBL" id="KAG9253283.1"/>
    </source>
</evidence>
<evidence type="ECO:0000256" key="1">
    <source>
        <dbReference type="ARBA" id="ARBA00004115"/>
    </source>
</evidence>